<evidence type="ECO:0000313" key="3">
    <source>
        <dbReference type="Proteomes" id="UP000824782"/>
    </source>
</evidence>
<feature type="chain" id="PRO_5043484917" evidence="1">
    <location>
        <begin position="29"/>
        <end position="70"/>
    </location>
</feature>
<comment type="caution">
    <text evidence="2">The sequence shown here is derived from an EMBL/GenBank/DDBJ whole genome shotgun (WGS) entry which is preliminary data.</text>
</comment>
<organism evidence="2 3">
    <name type="scientific">Engystomops pustulosus</name>
    <name type="common">Tungara frog</name>
    <name type="synonym">Physalaemus pustulosus</name>
    <dbReference type="NCBI Taxonomy" id="76066"/>
    <lineage>
        <taxon>Eukaryota</taxon>
        <taxon>Metazoa</taxon>
        <taxon>Chordata</taxon>
        <taxon>Craniata</taxon>
        <taxon>Vertebrata</taxon>
        <taxon>Euteleostomi</taxon>
        <taxon>Amphibia</taxon>
        <taxon>Batrachia</taxon>
        <taxon>Anura</taxon>
        <taxon>Neobatrachia</taxon>
        <taxon>Hyloidea</taxon>
        <taxon>Leptodactylidae</taxon>
        <taxon>Leiuperinae</taxon>
        <taxon>Engystomops</taxon>
    </lineage>
</organism>
<dbReference type="EMBL" id="WNYA01000073">
    <property type="protein sequence ID" value="KAG8550198.1"/>
    <property type="molecule type" value="Genomic_DNA"/>
</dbReference>
<keyword evidence="1" id="KW-0732">Signal</keyword>
<evidence type="ECO:0000313" key="2">
    <source>
        <dbReference type="EMBL" id="KAG8550198.1"/>
    </source>
</evidence>
<proteinExistence type="predicted"/>
<feature type="signal peptide" evidence="1">
    <location>
        <begin position="1"/>
        <end position="28"/>
    </location>
</feature>
<accession>A0AAV6ZVV9</accession>
<protein>
    <submittedName>
        <fullName evidence="2">Uncharacterized protein</fullName>
    </submittedName>
</protein>
<dbReference type="Proteomes" id="UP000824782">
    <property type="component" value="Unassembled WGS sequence"/>
</dbReference>
<evidence type="ECO:0000256" key="1">
    <source>
        <dbReference type="SAM" id="SignalP"/>
    </source>
</evidence>
<name>A0AAV6ZVV9_ENGPU</name>
<sequence>MLHSSSMSLIFLDSSSFIISCLWTRVHSDNNTSISCLAISVRILFSRSSRRLLMSTKKALTLLASPDAFS</sequence>
<keyword evidence="3" id="KW-1185">Reference proteome</keyword>
<reference evidence="2" key="1">
    <citation type="thesis" date="2020" institute="ProQuest LLC" country="789 East Eisenhower Parkway, Ann Arbor, MI, USA">
        <title>Comparative Genomics and Chromosome Evolution.</title>
        <authorList>
            <person name="Mudd A.B."/>
        </authorList>
    </citation>
    <scope>NUCLEOTIDE SEQUENCE</scope>
    <source>
        <strain evidence="2">237g6f4</strain>
        <tissue evidence="2">Blood</tissue>
    </source>
</reference>
<gene>
    <name evidence="2" type="ORF">GDO81_027651</name>
</gene>
<dbReference type="AlphaFoldDB" id="A0AAV6ZVV9"/>